<proteinExistence type="predicted"/>
<keyword evidence="2" id="KW-1185">Reference proteome</keyword>
<gene>
    <name evidence="1" type="ORF">DF200_05955</name>
</gene>
<dbReference type="AlphaFoldDB" id="A0A2U2MSG7"/>
<accession>A0A2U2MSG7</accession>
<organism evidence="1 2">
    <name type="scientific">Bifidobacterium catulorum</name>
    <dbReference type="NCBI Taxonomy" id="1630173"/>
    <lineage>
        <taxon>Bacteria</taxon>
        <taxon>Bacillati</taxon>
        <taxon>Actinomycetota</taxon>
        <taxon>Actinomycetes</taxon>
        <taxon>Bifidobacteriales</taxon>
        <taxon>Bifidobacteriaceae</taxon>
        <taxon>Bifidobacterium</taxon>
    </lineage>
</organism>
<dbReference type="OrthoDB" id="3235135at2"/>
<evidence type="ECO:0000313" key="1">
    <source>
        <dbReference type="EMBL" id="PWG59773.1"/>
    </source>
</evidence>
<protein>
    <submittedName>
        <fullName evidence="1">Uncharacterized protein</fullName>
    </submittedName>
</protein>
<sequence>MEANGQAISTFDELEAIAERWNPIIESINPLEASLMALDVDAGEPEPAVASALAIILSHPELGVEIPQTVISLTHNPDYPALYRFRDRFRAPQGADSSKVVSYGQAREIVGRVSGKGVENTDPDGSEDDTYYWVPLIHDSYDDCCWAVDKKTGKAERLGTGPLMFVAEPKKR</sequence>
<name>A0A2U2MSG7_9BIFI</name>
<dbReference type="RefSeq" id="WP_109137368.1">
    <property type="nucleotide sequence ID" value="NZ_QFFN01000013.1"/>
</dbReference>
<evidence type="ECO:0000313" key="2">
    <source>
        <dbReference type="Proteomes" id="UP000245753"/>
    </source>
</evidence>
<dbReference type="Proteomes" id="UP000245753">
    <property type="component" value="Unassembled WGS sequence"/>
</dbReference>
<dbReference type="EMBL" id="QFFN01000013">
    <property type="protein sequence ID" value="PWG59773.1"/>
    <property type="molecule type" value="Genomic_DNA"/>
</dbReference>
<comment type="caution">
    <text evidence="1">The sequence shown here is derived from an EMBL/GenBank/DDBJ whole genome shotgun (WGS) entry which is preliminary data.</text>
</comment>
<reference evidence="1 2" key="1">
    <citation type="journal article" date="2018" name="Int. J. Syst. Evol. Microbiol.">
        <title>Bifidobacterium catulorum sp. nov., a novel taxon from the faeces of the baby common marmoset (Callithrix jacchus).</title>
        <authorList>
            <person name="Modesto M."/>
            <person name="Michelini S."/>
            <person name="Oki K."/>
            <person name="Biavati B."/>
            <person name="Watanabe K."/>
            <person name="Mattarelli P."/>
        </authorList>
    </citation>
    <scope>NUCLEOTIDE SEQUENCE [LARGE SCALE GENOMIC DNA]</scope>
    <source>
        <strain evidence="1 2">MRM 8.19</strain>
    </source>
</reference>